<dbReference type="PROSITE" id="PS01278">
    <property type="entry name" value="MTTASE_RADICAL"/>
    <property type="match status" value="1"/>
</dbReference>
<dbReference type="InterPro" id="IPR002792">
    <property type="entry name" value="TRAM_dom"/>
</dbReference>
<evidence type="ECO:0000256" key="7">
    <source>
        <dbReference type="ARBA" id="ARBA00022723"/>
    </source>
</evidence>
<dbReference type="GO" id="GO:0005829">
    <property type="term" value="C:cytosol"/>
    <property type="evidence" value="ECO:0007669"/>
    <property type="project" value="TreeGrafter"/>
</dbReference>
<feature type="binding site" evidence="11">
    <location>
        <position position="77"/>
    </location>
    <ligand>
        <name>[4Fe-4S] cluster</name>
        <dbReference type="ChEBI" id="CHEBI:49883"/>
        <label>1</label>
    </ligand>
</feature>
<dbReference type="CDD" id="cd01335">
    <property type="entry name" value="Radical_SAM"/>
    <property type="match status" value="1"/>
</dbReference>
<evidence type="ECO:0000256" key="11">
    <source>
        <dbReference type="HAMAP-Rule" id="MF_01864"/>
    </source>
</evidence>
<keyword evidence="6 11" id="KW-0819">tRNA processing</keyword>
<dbReference type="InterPro" id="IPR006638">
    <property type="entry name" value="Elp3/MiaA/NifB-like_rSAM"/>
</dbReference>
<feature type="domain" description="Radical SAM core" evidence="14">
    <location>
        <begin position="139"/>
        <end position="369"/>
    </location>
</feature>
<keyword evidence="4 11" id="KW-0808">Transferase</keyword>
<keyword evidence="8 11" id="KW-0408">Iron</keyword>
<dbReference type="SFLD" id="SFLDG01082">
    <property type="entry name" value="B12-binding_domain_containing"/>
    <property type="match status" value="1"/>
</dbReference>
<dbReference type="InterPro" id="IPR005839">
    <property type="entry name" value="Methylthiotransferase"/>
</dbReference>
<dbReference type="NCBIfam" id="TIGR00089">
    <property type="entry name" value="MiaB/RimO family radical SAM methylthiotransferase"/>
    <property type="match status" value="1"/>
</dbReference>
<keyword evidence="9 11" id="KW-0411">Iron-sulfur</keyword>
<dbReference type="HAMAP" id="MF_01864">
    <property type="entry name" value="tRNA_metthiotr_MiaB"/>
    <property type="match status" value="1"/>
</dbReference>
<evidence type="ECO:0000256" key="9">
    <source>
        <dbReference type="ARBA" id="ARBA00023014"/>
    </source>
</evidence>
<evidence type="ECO:0000256" key="1">
    <source>
        <dbReference type="ARBA" id="ARBA00003234"/>
    </source>
</evidence>
<proteinExistence type="inferred from homology"/>
<keyword evidence="16" id="KW-1185">Reference proteome</keyword>
<feature type="binding site" evidence="11">
    <location>
        <position position="43"/>
    </location>
    <ligand>
        <name>[4Fe-4S] cluster</name>
        <dbReference type="ChEBI" id="CHEBI:49883"/>
        <label>1</label>
    </ligand>
</feature>
<feature type="domain" description="MTTase N-terminal" evidence="13">
    <location>
        <begin position="1"/>
        <end position="116"/>
    </location>
</feature>
<protein>
    <recommendedName>
        <fullName evidence="10 11">tRNA-2-methylthio-N(6)-dimethylallyladenosine synthase</fullName>
        <ecNumber evidence="10 11">2.8.4.3</ecNumber>
    </recommendedName>
    <alternativeName>
        <fullName evidence="11">(Dimethylallyl)adenosine tRNA methylthiotransferase MiaB</fullName>
    </alternativeName>
    <alternativeName>
        <fullName evidence="11">tRNA-i(6)A37 methylthiotransferase</fullName>
    </alternativeName>
</protein>
<dbReference type="GO" id="GO:0046872">
    <property type="term" value="F:metal ion binding"/>
    <property type="evidence" value="ECO:0007669"/>
    <property type="project" value="UniProtKB-KW"/>
</dbReference>
<dbReference type="Pfam" id="PF01938">
    <property type="entry name" value="TRAM"/>
    <property type="match status" value="1"/>
</dbReference>
<dbReference type="SMART" id="SM00729">
    <property type="entry name" value="Elp3"/>
    <property type="match status" value="1"/>
</dbReference>
<evidence type="ECO:0000256" key="8">
    <source>
        <dbReference type="ARBA" id="ARBA00023004"/>
    </source>
</evidence>
<feature type="binding site" evidence="11">
    <location>
        <position position="157"/>
    </location>
    <ligand>
        <name>[4Fe-4S] cluster</name>
        <dbReference type="ChEBI" id="CHEBI:49883"/>
        <label>2</label>
        <note>4Fe-4S-S-AdoMet</note>
    </ligand>
</feature>
<comment type="cofactor">
    <cofactor evidence="11">
        <name>[4Fe-4S] cluster</name>
        <dbReference type="ChEBI" id="CHEBI:49883"/>
    </cofactor>
    <text evidence="11">Binds 2 [4Fe-4S] clusters. One cluster is coordinated with 3 cysteines and an exchangeable S-adenosyl-L-methionine.</text>
</comment>
<accession>A0AAU0UN57</accession>
<name>A0AAU0UN57_9FIRM</name>
<dbReference type="GO" id="GO:0035597">
    <property type="term" value="F:tRNA-2-methylthio-N(6)-dimethylallyladenosine(37) synthase activity"/>
    <property type="evidence" value="ECO:0007669"/>
    <property type="project" value="UniProtKB-EC"/>
</dbReference>
<evidence type="ECO:0000256" key="6">
    <source>
        <dbReference type="ARBA" id="ARBA00022694"/>
    </source>
</evidence>
<dbReference type="RefSeq" id="WP_366924930.1">
    <property type="nucleotide sequence ID" value="NZ_CP121694.1"/>
</dbReference>
<comment type="subcellular location">
    <subcellularLocation>
        <location evidence="11">Cytoplasm</location>
    </subcellularLocation>
</comment>
<comment type="similarity">
    <text evidence="11">Belongs to the methylthiotransferase family. MiaB subfamily.</text>
</comment>
<dbReference type="PROSITE" id="PS50926">
    <property type="entry name" value="TRAM"/>
    <property type="match status" value="1"/>
</dbReference>
<feature type="domain" description="TRAM" evidence="12">
    <location>
        <begin position="372"/>
        <end position="435"/>
    </location>
</feature>
<evidence type="ECO:0000313" key="15">
    <source>
        <dbReference type="EMBL" id="WRO22360.1"/>
    </source>
</evidence>
<comment type="function">
    <text evidence="1 11">Catalyzes the methylthiolation of N6-(dimethylallyl)adenosine (i(6)A), leading to the formation of 2-methylthio-N6-(dimethylallyl)adenosine (ms(2)i(6)A) at position 37 in tRNAs that read codons beginning with uridine.</text>
</comment>
<evidence type="ECO:0000256" key="5">
    <source>
        <dbReference type="ARBA" id="ARBA00022691"/>
    </source>
</evidence>
<gene>
    <name evidence="11 15" type="primary">miaB</name>
    <name evidence="15" type="ORF">MFMK1_002189</name>
</gene>
<evidence type="ECO:0000259" key="12">
    <source>
        <dbReference type="PROSITE" id="PS50926"/>
    </source>
</evidence>
<evidence type="ECO:0000256" key="10">
    <source>
        <dbReference type="ARBA" id="ARBA00033765"/>
    </source>
</evidence>
<evidence type="ECO:0000256" key="2">
    <source>
        <dbReference type="ARBA" id="ARBA00022485"/>
    </source>
</evidence>
<dbReference type="Pfam" id="PF00919">
    <property type="entry name" value="UPF0004"/>
    <property type="match status" value="1"/>
</dbReference>
<dbReference type="FunFam" id="3.80.30.20:FF:000001">
    <property type="entry name" value="tRNA-2-methylthio-N(6)-dimethylallyladenosine synthase 2"/>
    <property type="match status" value="1"/>
</dbReference>
<dbReference type="PROSITE" id="PS51449">
    <property type="entry name" value="MTTASE_N"/>
    <property type="match status" value="1"/>
</dbReference>
<dbReference type="Gene3D" id="3.80.30.20">
    <property type="entry name" value="tm_1862 like domain"/>
    <property type="match status" value="1"/>
</dbReference>
<evidence type="ECO:0000256" key="4">
    <source>
        <dbReference type="ARBA" id="ARBA00022679"/>
    </source>
</evidence>
<dbReference type="InterPro" id="IPR020612">
    <property type="entry name" value="Methylthiotransferase_CS"/>
</dbReference>
<dbReference type="NCBIfam" id="TIGR01574">
    <property type="entry name" value="miaB-methiolase"/>
    <property type="match status" value="1"/>
</dbReference>
<dbReference type="PANTHER" id="PTHR43020">
    <property type="entry name" value="CDK5 REGULATORY SUBUNIT-ASSOCIATED PROTEIN 1"/>
    <property type="match status" value="1"/>
</dbReference>
<dbReference type="InterPro" id="IPR023404">
    <property type="entry name" value="rSAM_horseshoe"/>
</dbReference>
<dbReference type="SFLD" id="SFLDS00029">
    <property type="entry name" value="Radical_SAM"/>
    <property type="match status" value="1"/>
</dbReference>
<dbReference type="SFLD" id="SFLDG01061">
    <property type="entry name" value="methylthiotransferase"/>
    <property type="match status" value="1"/>
</dbReference>
<feature type="binding site" evidence="11">
    <location>
        <position position="160"/>
    </location>
    <ligand>
        <name>[4Fe-4S] cluster</name>
        <dbReference type="ChEBI" id="CHEBI:49883"/>
        <label>2</label>
        <note>4Fe-4S-S-AdoMet</note>
    </ligand>
</feature>
<reference evidence="15 16" key="1">
    <citation type="submission" date="2023-04" db="EMBL/GenBank/DDBJ databases">
        <authorList>
            <person name="Hsu D."/>
        </authorList>
    </citation>
    <scope>NUCLEOTIDE SEQUENCE [LARGE SCALE GENOMIC DNA]</scope>
    <source>
        <strain evidence="15 16">MK1</strain>
    </source>
</reference>
<keyword evidence="5 11" id="KW-0949">S-adenosyl-L-methionine</keyword>
<dbReference type="EC" id="2.8.4.3" evidence="10 11"/>
<dbReference type="EMBL" id="CP121694">
    <property type="protein sequence ID" value="WRO22360.1"/>
    <property type="molecule type" value="Genomic_DNA"/>
</dbReference>
<dbReference type="GO" id="GO:0051539">
    <property type="term" value="F:4 iron, 4 sulfur cluster binding"/>
    <property type="evidence" value="ECO:0007669"/>
    <property type="project" value="UniProtKB-UniRule"/>
</dbReference>
<keyword evidence="7 11" id="KW-0479">Metal-binding</keyword>
<organism evidence="15 16">
    <name type="scientific">Metallumcola ferriviriculae</name>
    <dbReference type="NCBI Taxonomy" id="3039180"/>
    <lineage>
        <taxon>Bacteria</taxon>
        <taxon>Bacillati</taxon>
        <taxon>Bacillota</taxon>
        <taxon>Clostridia</taxon>
        <taxon>Neomoorellales</taxon>
        <taxon>Desulfitibacteraceae</taxon>
        <taxon>Metallumcola</taxon>
    </lineage>
</organism>
<dbReference type="PANTHER" id="PTHR43020:SF2">
    <property type="entry name" value="MITOCHONDRIAL TRNA METHYLTHIOTRANSFERASE CDK5RAP1"/>
    <property type="match status" value="1"/>
</dbReference>
<evidence type="ECO:0000256" key="3">
    <source>
        <dbReference type="ARBA" id="ARBA00022490"/>
    </source>
</evidence>
<evidence type="ECO:0000259" key="13">
    <source>
        <dbReference type="PROSITE" id="PS51449"/>
    </source>
</evidence>
<comment type="subunit">
    <text evidence="11">Monomer.</text>
</comment>
<dbReference type="Proteomes" id="UP001329915">
    <property type="component" value="Chromosome"/>
</dbReference>
<keyword evidence="2 11" id="KW-0004">4Fe-4S</keyword>
<dbReference type="InterPro" id="IPR058240">
    <property type="entry name" value="rSAM_sf"/>
</dbReference>
<evidence type="ECO:0000259" key="14">
    <source>
        <dbReference type="PROSITE" id="PS51918"/>
    </source>
</evidence>
<dbReference type="InterPro" id="IPR013848">
    <property type="entry name" value="Methylthiotransferase_N"/>
</dbReference>
<keyword evidence="3 11" id="KW-0963">Cytoplasm</keyword>
<dbReference type="InterPro" id="IPR038135">
    <property type="entry name" value="Methylthiotransferase_N_sf"/>
</dbReference>
<dbReference type="Gene3D" id="3.40.50.12160">
    <property type="entry name" value="Methylthiotransferase, N-terminal domain"/>
    <property type="match status" value="1"/>
</dbReference>
<feature type="binding site" evidence="11">
    <location>
        <position position="7"/>
    </location>
    <ligand>
        <name>[4Fe-4S] cluster</name>
        <dbReference type="ChEBI" id="CHEBI:49883"/>
        <label>1</label>
    </ligand>
</feature>
<dbReference type="SUPFAM" id="SSF102114">
    <property type="entry name" value="Radical SAM enzymes"/>
    <property type="match status" value="1"/>
</dbReference>
<dbReference type="InterPro" id="IPR007197">
    <property type="entry name" value="rSAM"/>
</dbReference>
<dbReference type="AlphaFoldDB" id="A0AAU0UN57"/>
<dbReference type="KEGG" id="dbc:MFMK1_002189"/>
<feature type="binding site" evidence="11">
    <location>
        <position position="153"/>
    </location>
    <ligand>
        <name>[4Fe-4S] cluster</name>
        <dbReference type="ChEBI" id="CHEBI:49883"/>
        <label>2</label>
        <note>4Fe-4S-S-AdoMet</note>
    </ligand>
</feature>
<dbReference type="Pfam" id="PF04055">
    <property type="entry name" value="Radical_SAM"/>
    <property type="match status" value="1"/>
</dbReference>
<sequence length="437" mass="49493">MIETWGCQMNAHDSEVLAGLLEQMGYLATENENDADVVLLNTCCIREKAENKVFGRLGNLKKLKANNPELILGVCGCMVQRPEMADKIKKRMPHMDLIFGTHNIHQLPDLITEAKQNSTARVKVWDREGKIVEDLPMRRAAGIKAFVNIMYGCNNFCTYCIVPHVRGRERSRHVADIITEIEHLVQQGYVEVMLLGQNVNSYGKDLDNNIDFAGLLKKVNDILGLQRIRFMTSHPRDFTDKLIDSLANCGKVCEHYHLPIQAGSTAILKRMNRGYTKGEYLDLVKQIRQKVPNASITTDIIVGFPGETDADFEDTMDILQRVQFDGAYTFIYSPRPGTPAADMAEQVPPDQKKERFQRLLKLQNSITEEKHLQLLRSTQEVLFEGTSKNDEHIMSGRTRSNKLVHVPADKSVIGKFYLVNITKAQMFSVSGELLEEI</sequence>
<comment type="catalytic activity">
    <reaction evidence="11">
        <text>N(6)-dimethylallyladenosine(37) in tRNA + (sulfur carrier)-SH + AH2 + 2 S-adenosyl-L-methionine = 2-methylsulfanyl-N(6)-dimethylallyladenosine(37) in tRNA + (sulfur carrier)-H + 5'-deoxyadenosine + L-methionine + A + S-adenosyl-L-homocysteine + 2 H(+)</text>
        <dbReference type="Rhea" id="RHEA:37067"/>
        <dbReference type="Rhea" id="RHEA-COMP:10375"/>
        <dbReference type="Rhea" id="RHEA-COMP:10376"/>
        <dbReference type="Rhea" id="RHEA-COMP:14737"/>
        <dbReference type="Rhea" id="RHEA-COMP:14739"/>
        <dbReference type="ChEBI" id="CHEBI:13193"/>
        <dbReference type="ChEBI" id="CHEBI:15378"/>
        <dbReference type="ChEBI" id="CHEBI:17319"/>
        <dbReference type="ChEBI" id="CHEBI:17499"/>
        <dbReference type="ChEBI" id="CHEBI:29917"/>
        <dbReference type="ChEBI" id="CHEBI:57844"/>
        <dbReference type="ChEBI" id="CHEBI:57856"/>
        <dbReference type="ChEBI" id="CHEBI:59789"/>
        <dbReference type="ChEBI" id="CHEBI:64428"/>
        <dbReference type="ChEBI" id="CHEBI:74415"/>
        <dbReference type="ChEBI" id="CHEBI:74417"/>
        <dbReference type="EC" id="2.8.4.3"/>
    </reaction>
</comment>
<dbReference type="InterPro" id="IPR006463">
    <property type="entry name" value="MiaB_methiolase"/>
</dbReference>
<evidence type="ECO:0000313" key="16">
    <source>
        <dbReference type="Proteomes" id="UP001329915"/>
    </source>
</evidence>
<dbReference type="FunFam" id="3.40.50.12160:FF:000006">
    <property type="entry name" value="tRNA-2-methylthio-N(6)-dimethylallyladenosine synthase"/>
    <property type="match status" value="1"/>
</dbReference>
<dbReference type="PROSITE" id="PS51918">
    <property type="entry name" value="RADICAL_SAM"/>
    <property type="match status" value="1"/>
</dbReference>
<dbReference type="SFLD" id="SFLDF00273">
    <property type="entry name" value="(dimethylallyl)adenosine_tRNA"/>
    <property type="match status" value="1"/>
</dbReference>